<accession>A0A6N6M9I3</accession>
<reference evidence="1 2" key="1">
    <citation type="submission" date="2019-09" db="EMBL/GenBank/DDBJ databases">
        <title>Genomes of Cryomorphaceae.</title>
        <authorList>
            <person name="Bowman J.P."/>
        </authorList>
    </citation>
    <scope>NUCLEOTIDE SEQUENCE [LARGE SCALE GENOMIC DNA]</scope>
    <source>
        <strain evidence="1 2">KCTC 52047</strain>
    </source>
</reference>
<dbReference type="Proteomes" id="UP000435357">
    <property type="component" value="Unassembled WGS sequence"/>
</dbReference>
<evidence type="ECO:0000313" key="2">
    <source>
        <dbReference type="Proteomes" id="UP000435357"/>
    </source>
</evidence>
<keyword evidence="2" id="KW-1185">Reference proteome</keyword>
<dbReference type="OrthoDB" id="1467604at2"/>
<protein>
    <recommendedName>
        <fullName evidence="3">DUF3575 domain-containing protein</fullName>
    </recommendedName>
</protein>
<sequence>MKLKISLILVLIPFTLIGQIRDTKQVKFGFQINQFQDDFGLGIHVISPEFKNLSISLKANTNWLQGISPKTENQNWYHYYNGQIAIRYRSPISEKVGIYAEGGLFVAVPNPDFSDQDFSPGGFGLFGFEFFIGTGKRVPSYFIELGGIGSGSTAEKLPSKPIYANGFLIATGFRF</sequence>
<evidence type="ECO:0000313" key="1">
    <source>
        <dbReference type="EMBL" id="KAB1064882.1"/>
    </source>
</evidence>
<comment type="caution">
    <text evidence="1">The sequence shown here is derived from an EMBL/GenBank/DDBJ whole genome shotgun (WGS) entry which is preliminary data.</text>
</comment>
<organism evidence="1 2">
    <name type="scientific">Salibacter halophilus</name>
    <dbReference type="NCBI Taxonomy" id="1803916"/>
    <lineage>
        <taxon>Bacteria</taxon>
        <taxon>Pseudomonadati</taxon>
        <taxon>Bacteroidota</taxon>
        <taxon>Flavobacteriia</taxon>
        <taxon>Flavobacteriales</taxon>
        <taxon>Salibacteraceae</taxon>
        <taxon>Salibacter</taxon>
    </lineage>
</organism>
<dbReference type="AlphaFoldDB" id="A0A6N6M9I3"/>
<dbReference type="RefSeq" id="WP_151167202.1">
    <property type="nucleotide sequence ID" value="NZ_WACR01000004.1"/>
</dbReference>
<dbReference type="EMBL" id="WACR01000004">
    <property type="protein sequence ID" value="KAB1064882.1"/>
    <property type="molecule type" value="Genomic_DNA"/>
</dbReference>
<evidence type="ECO:0008006" key="3">
    <source>
        <dbReference type="Google" id="ProtNLM"/>
    </source>
</evidence>
<name>A0A6N6M9I3_9FLAO</name>
<proteinExistence type="predicted"/>
<gene>
    <name evidence="1" type="ORF">F3059_05880</name>
</gene>